<dbReference type="AlphaFoldDB" id="A0A918PEX5"/>
<keyword evidence="3" id="KW-1185">Reference proteome</keyword>
<organism evidence="2 3">
    <name type="scientific">Novosphingobium colocasiae</name>
    <dbReference type="NCBI Taxonomy" id="1256513"/>
    <lineage>
        <taxon>Bacteria</taxon>
        <taxon>Pseudomonadati</taxon>
        <taxon>Pseudomonadota</taxon>
        <taxon>Alphaproteobacteria</taxon>
        <taxon>Sphingomonadales</taxon>
        <taxon>Sphingomonadaceae</taxon>
        <taxon>Novosphingobium</taxon>
    </lineage>
</organism>
<name>A0A918PEX5_9SPHN</name>
<comment type="caution">
    <text evidence="2">The sequence shown here is derived from an EMBL/GenBank/DDBJ whole genome shotgun (WGS) entry which is preliminary data.</text>
</comment>
<gene>
    <name evidence="2" type="ORF">GCM10011614_15830</name>
</gene>
<keyword evidence="1" id="KW-1133">Transmembrane helix</keyword>
<dbReference type="Proteomes" id="UP000648075">
    <property type="component" value="Unassembled WGS sequence"/>
</dbReference>
<proteinExistence type="predicted"/>
<reference evidence="2" key="2">
    <citation type="submission" date="2020-09" db="EMBL/GenBank/DDBJ databases">
        <authorList>
            <person name="Sun Q."/>
            <person name="Kim S."/>
        </authorList>
    </citation>
    <scope>NUCLEOTIDE SEQUENCE</scope>
    <source>
        <strain evidence="2">KCTC 32255</strain>
    </source>
</reference>
<reference evidence="2" key="1">
    <citation type="journal article" date="2014" name="Int. J. Syst. Evol. Microbiol.">
        <title>Complete genome sequence of Corynebacterium casei LMG S-19264T (=DSM 44701T), isolated from a smear-ripened cheese.</title>
        <authorList>
            <consortium name="US DOE Joint Genome Institute (JGI-PGF)"/>
            <person name="Walter F."/>
            <person name="Albersmeier A."/>
            <person name="Kalinowski J."/>
            <person name="Ruckert C."/>
        </authorList>
    </citation>
    <scope>NUCLEOTIDE SEQUENCE</scope>
    <source>
        <strain evidence="2">KCTC 32255</strain>
    </source>
</reference>
<protein>
    <submittedName>
        <fullName evidence="2">Uncharacterized protein</fullName>
    </submittedName>
</protein>
<sequence>MAGAILARGRAEAADGAAGCGGCVLTKMPKKTLRFAIILTLLATLAALRAYTAPADCTDGEGHGPDPGTAECNASIAASNARRPLAAGIVFLTVLTVGIGGAAIWVGARKVARSDWI</sequence>
<evidence type="ECO:0000256" key="1">
    <source>
        <dbReference type="SAM" id="Phobius"/>
    </source>
</evidence>
<keyword evidence="1" id="KW-0472">Membrane</keyword>
<accession>A0A918PEX5</accession>
<keyword evidence="1" id="KW-0812">Transmembrane</keyword>
<feature type="transmembrane region" description="Helical" evidence="1">
    <location>
        <begin position="35"/>
        <end position="52"/>
    </location>
</feature>
<feature type="transmembrane region" description="Helical" evidence="1">
    <location>
        <begin position="85"/>
        <end position="108"/>
    </location>
</feature>
<dbReference type="EMBL" id="BMZA01000004">
    <property type="protein sequence ID" value="GGZ01765.1"/>
    <property type="molecule type" value="Genomic_DNA"/>
</dbReference>
<evidence type="ECO:0000313" key="3">
    <source>
        <dbReference type="Proteomes" id="UP000648075"/>
    </source>
</evidence>
<evidence type="ECO:0000313" key="2">
    <source>
        <dbReference type="EMBL" id="GGZ01765.1"/>
    </source>
</evidence>